<accession>A0A1J5R0H4</accession>
<proteinExistence type="predicted"/>
<dbReference type="AlphaFoldDB" id="A0A1J5R0H4"/>
<comment type="caution">
    <text evidence="1">The sequence shown here is derived from an EMBL/GenBank/DDBJ whole genome shotgun (WGS) entry which is preliminary data.</text>
</comment>
<dbReference type="EMBL" id="MLJW01000534">
    <property type="protein sequence ID" value="OIQ85583.1"/>
    <property type="molecule type" value="Genomic_DNA"/>
</dbReference>
<evidence type="ECO:0000313" key="1">
    <source>
        <dbReference type="EMBL" id="OIQ85583.1"/>
    </source>
</evidence>
<gene>
    <name evidence="1" type="ORF">GALL_325830</name>
</gene>
<organism evidence="1">
    <name type="scientific">mine drainage metagenome</name>
    <dbReference type="NCBI Taxonomy" id="410659"/>
    <lineage>
        <taxon>unclassified sequences</taxon>
        <taxon>metagenomes</taxon>
        <taxon>ecological metagenomes</taxon>
    </lineage>
</organism>
<sequence>MIDDQIFTGVPETGSEDRRRLIEFCEGQRSKILSAIPWVAAEIADQAGFEVLFEVLRHHGGMTCYVPHDIRRCQSKFGIPIPEKLHDRFIILSDSNGCINIPSAWGVFLAVRRVAICMALEDGKPNKDIARCFGVTDRFLRSLRSQRRQAGLAEA</sequence>
<evidence type="ECO:0008006" key="2">
    <source>
        <dbReference type="Google" id="ProtNLM"/>
    </source>
</evidence>
<reference evidence="1" key="1">
    <citation type="submission" date="2016-10" db="EMBL/GenBank/DDBJ databases">
        <title>Sequence of Gallionella enrichment culture.</title>
        <authorList>
            <person name="Poehlein A."/>
            <person name="Muehling M."/>
            <person name="Daniel R."/>
        </authorList>
    </citation>
    <scope>NUCLEOTIDE SEQUENCE</scope>
</reference>
<name>A0A1J5R0H4_9ZZZZ</name>
<protein>
    <recommendedName>
        <fullName evidence="2">Mor transcription activator domain-containing protein</fullName>
    </recommendedName>
</protein>